<dbReference type="Proteomes" id="UP000663862">
    <property type="component" value="Unassembled WGS sequence"/>
</dbReference>
<comment type="caution">
    <text evidence="5">The sequence shown here is derived from an EMBL/GenBank/DDBJ whole genome shotgun (WGS) entry which is preliminary data.</text>
</comment>
<evidence type="ECO:0000313" key="5">
    <source>
        <dbReference type="EMBL" id="CAF4764303.1"/>
    </source>
</evidence>
<dbReference type="Proteomes" id="UP000663851">
    <property type="component" value="Unassembled WGS sequence"/>
</dbReference>
<dbReference type="EMBL" id="CAJOBR010004047">
    <property type="protein sequence ID" value="CAF4764303.1"/>
    <property type="molecule type" value="Genomic_DNA"/>
</dbReference>
<sequence>MDGFAGSSTNNNTRNDVTMNDVDVNTLASAIVMAMRMNDGNQLQPHEHTVKDIASAVIMALNSTAKTTTNTLGTVSHIPLRETSSMALTDDSIIFNSIISPPLSPVLQQSSVQHKMKHTTDNVYIVPLQASQNQVKLFASPKGPNNDSGTPVGALVTSSIPTLEWSFTSKVKDLLIINNHTFKCNKTTKLKCIGVVMKLKIAAIGYKQQSSLSHLRLSLLPPLPSGLQFVVPNNYMVNIDGQRFLLQDLSNQKRFKRLLIFASDRQLDFLFQSEWLFIDGTF</sequence>
<dbReference type="OrthoDB" id="10555605at2759"/>
<dbReference type="EMBL" id="CAJNXB010000323">
    <property type="protein sequence ID" value="CAF3043602.1"/>
    <property type="molecule type" value="Genomic_DNA"/>
</dbReference>
<dbReference type="Proteomes" id="UP000663873">
    <property type="component" value="Unassembled WGS sequence"/>
</dbReference>
<dbReference type="EMBL" id="CAJOBQ010003264">
    <property type="protein sequence ID" value="CAF4600247.1"/>
    <property type="molecule type" value="Genomic_DNA"/>
</dbReference>
<evidence type="ECO:0000313" key="1">
    <source>
        <dbReference type="EMBL" id="CAF3043602.1"/>
    </source>
</evidence>
<dbReference type="EMBL" id="CAJOBP010004549">
    <property type="protein sequence ID" value="CAF4443798.1"/>
    <property type="molecule type" value="Genomic_DNA"/>
</dbReference>
<keyword evidence="7" id="KW-1185">Reference proteome</keyword>
<evidence type="ECO:0000313" key="3">
    <source>
        <dbReference type="EMBL" id="CAF4515280.1"/>
    </source>
</evidence>
<name>A0A821M9M2_9BILA</name>
<dbReference type="Proteomes" id="UP000663825">
    <property type="component" value="Unassembled WGS sequence"/>
</dbReference>
<evidence type="ECO:0000313" key="2">
    <source>
        <dbReference type="EMBL" id="CAF4443798.1"/>
    </source>
</evidence>
<dbReference type="EMBL" id="CAJOBO010004221">
    <property type="protein sequence ID" value="CAF4515280.1"/>
    <property type="molecule type" value="Genomic_DNA"/>
</dbReference>
<protein>
    <submittedName>
        <fullName evidence="5">Uncharacterized protein</fullName>
    </submittedName>
</protein>
<reference evidence="5" key="1">
    <citation type="submission" date="2021-02" db="EMBL/GenBank/DDBJ databases">
        <authorList>
            <person name="Nowell W R."/>
        </authorList>
    </citation>
    <scope>NUCLEOTIDE SEQUENCE</scope>
</reference>
<proteinExistence type="predicted"/>
<evidence type="ECO:0000313" key="6">
    <source>
        <dbReference type="Proteomes" id="UP000663848"/>
    </source>
</evidence>
<dbReference type="Proteomes" id="UP000663848">
    <property type="component" value="Unassembled WGS sequence"/>
</dbReference>
<accession>A0A821M9M2</accession>
<evidence type="ECO:0000313" key="7">
    <source>
        <dbReference type="Proteomes" id="UP000663873"/>
    </source>
</evidence>
<dbReference type="AlphaFoldDB" id="A0A821M9M2"/>
<evidence type="ECO:0000313" key="4">
    <source>
        <dbReference type="EMBL" id="CAF4600247.1"/>
    </source>
</evidence>
<gene>
    <name evidence="3" type="ORF">HFQ381_LOCUS28755</name>
    <name evidence="5" type="ORF">QYT958_LOCUS21800</name>
    <name evidence="1" type="ORF">TIS948_LOCUS3649</name>
    <name evidence="4" type="ORF">TSG867_LOCUS27777</name>
    <name evidence="2" type="ORF">UJA718_LOCUS22293</name>
</gene>
<organism evidence="5 6">
    <name type="scientific">Rotaria socialis</name>
    <dbReference type="NCBI Taxonomy" id="392032"/>
    <lineage>
        <taxon>Eukaryota</taxon>
        <taxon>Metazoa</taxon>
        <taxon>Spiralia</taxon>
        <taxon>Gnathifera</taxon>
        <taxon>Rotifera</taxon>
        <taxon>Eurotatoria</taxon>
        <taxon>Bdelloidea</taxon>
        <taxon>Philodinida</taxon>
        <taxon>Philodinidae</taxon>
        <taxon>Rotaria</taxon>
    </lineage>
</organism>